<evidence type="ECO:0000259" key="8">
    <source>
        <dbReference type="PROSITE" id="PS50075"/>
    </source>
</evidence>
<evidence type="ECO:0000256" key="1">
    <source>
        <dbReference type="ARBA" id="ARBA00001957"/>
    </source>
</evidence>
<dbReference type="Pfam" id="PF16197">
    <property type="entry name" value="KAsynt_C_assoc"/>
    <property type="match status" value="1"/>
</dbReference>
<keyword evidence="2" id="KW-0596">Phosphopantetheine</keyword>
<dbReference type="InterPro" id="IPR036736">
    <property type="entry name" value="ACP-like_sf"/>
</dbReference>
<dbReference type="InterPro" id="IPR001227">
    <property type="entry name" value="Ac_transferase_dom_sf"/>
</dbReference>
<dbReference type="EMBL" id="JARHTQ010000003">
    <property type="protein sequence ID" value="MDF2255459.1"/>
    <property type="molecule type" value="Genomic_DNA"/>
</dbReference>
<evidence type="ECO:0000256" key="7">
    <source>
        <dbReference type="ARBA" id="ARBA00023315"/>
    </source>
</evidence>
<sequence>MANEARLREYLKKVTTELDETYGRLREIEDQAREPIAIVAMSCRFPGDVRSPEELWRLLESGTDALSGFPLDRGWDVEALYDPDPDSPGTSYTREGGFLNDAARFDPAFFGISPREALAMDPQQRLLLETSWESFERAGIDPGTLRGSQSGVFVGINGSDYLNALLEADDDFAGHLGTGNAASVISGRLSYTFGLEGPAVTVDTACSASLVALHLAVQALRNGECSLALAGGAHVMATPGLFVEFSRQRGLSIDGRCKAFSSDADGFGPAEGVGMLLVERLSDARRNGHPVLAIVRGSAINQDGASNGLTAPNGPSQQRVIRQALANARLTADQVDAVEAHGTGTSLGDPIEAQALLATYGQGRQEGEPLLLGSLKSNIGHTQGAAGVAGVIKMVLAMRHGVLPKSLHIAEPSPHVDWSAGAVSLLTQTTEWPQTGRPRRAGISAFGFSGTNAHVIVEQAPVEEEQEPAGELPGTVLWPLSGKSEGALRGQADRLLALLDADAGLRPVDVGWSLAMGRAGHEHRAVVAGEGLAELRSGLAALAADGMAAGLTQGVSVGGKSVFVFPGQGSQWVGMAVGLLDASPVFAARIDECAGALDPFTGWSLVDVLRGVEGAPSLDRVDVVQPVLFAVMVSLAEVWRSVGVEPAAVVGHSQGEIAAACVAGILGLEDAARVVALRSQAIGRVLAGLGGMVSVALPVVAVRERIAVWGEDRISVAAVNGPSSVVVSGEPGALDELLASCESDGVRARRIPVDYASHSAQVELLRDELLELLAPIVPRAARVPFLSTVSGEWVEGPELSAEYWFRNLRQTVELESATRTLLEQGFGVFIESSPHPVLTVGVQETIEDSGRDAAVLGSLRRDEGGLDRFYASLGEAYVRGVTVDWDAVFAGTGARRVELPTYAFQRQRYWPEAAAPEEIAAAPTDPIDALFWEAVEREDLESLAETLEIEGDQPLSSVLPVLSSWRRTNRERSTVDGWRYRVAWKPLPEDATARLSGTWLLISSETEAARATDTARVLTERGATVRQLVPAATDRESLAELLRAEQAEDGGTTFGGVLSLLAFGSQPLHSAVALVQAMSDAEVNAPLWCATRGAVSVGAAERLENPTQALVWGLGRVASMEHGERWGGLVDLPEVADDRALARMVAVLAGTDGEDQVAVRSSGLFTRRLVRASLAQTPAVRAWQPDGTVLVTGGTGTLGGHAARHLARNGAKHLHLTSRRGEDTPGAAELLAELQELGAEVTISACDIADRDALAALLAAIPDERRLSAVVHTAAVLDDGVIEGLTPAQVDGVLRVKVDGTLNLHELTRDLDLSAFVMFSSFAATFGAPGQGNQAPGNAFLEALAEQRRADGLTATTISWGPWGDGSAVGGAIGDRMRRHGINEMAPERAVAALGHVLDRDETVLTVIDMEWKRFALAFTADRARRLLHELPEARQVIENAQNDTADDLTGGVPLAKQLAGLPGSEQERLLLDLVRGAVAAVLGYSGTEAVEANRAFKELGFDSLTAVELRNRLGAATALKLPPTLIFDHPTPSAVAGYLRVEVLPDAEGTGAPVLEELDRLESLLADSTPDNVTRARVTMRLQSLLAKWNDTEAPAAEEPGTSGGILDDVDQLQSASDEELFAFINKGLGRE</sequence>
<dbReference type="Pfam" id="PF00109">
    <property type="entry name" value="ketoacyl-synt"/>
    <property type="match status" value="1"/>
</dbReference>
<dbReference type="SUPFAM" id="SSF52151">
    <property type="entry name" value="FabD/lysophospholipase-like"/>
    <property type="match status" value="1"/>
</dbReference>
<dbReference type="PROSITE" id="PS00012">
    <property type="entry name" value="PHOSPHOPANTETHEINE"/>
    <property type="match status" value="1"/>
</dbReference>
<gene>
    <name evidence="10" type="ORF">P2L57_06890</name>
</gene>
<reference evidence="10 11" key="1">
    <citation type="submission" date="2023-03" db="EMBL/GenBank/DDBJ databases">
        <title>Draft genome sequence of type strain Streptomyces ferralitis JCM 14344.</title>
        <authorList>
            <person name="Klaysubun C."/>
            <person name="Duangmal K."/>
        </authorList>
    </citation>
    <scope>NUCLEOTIDE SEQUENCE [LARGE SCALE GENOMIC DNA]</scope>
    <source>
        <strain evidence="10 11">JCM 14344</strain>
    </source>
</reference>
<dbReference type="InterPro" id="IPR014031">
    <property type="entry name" value="Ketoacyl_synth_C"/>
</dbReference>
<keyword evidence="11" id="KW-1185">Reference proteome</keyword>
<dbReference type="InterPro" id="IPR036299">
    <property type="entry name" value="Polyketide_synth_docking_sf"/>
</dbReference>
<dbReference type="SMART" id="SM00822">
    <property type="entry name" value="PKS_KR"/>
    <property type="match status" value="1"/>
</dbReference>
<dbReference type="InterPro" id="IPR013968">
    <property type="entry name" value="PKS_KR"/>
</dbReference>
<dbReference type="NCBIfam" id="NF045894">
    <property type="entry name" value="PKS_plus_SDR"/>
    <property type="match status" value="1"/>
</dbReference>
<dbReference type="Pfam" id="PF02801">
    <property type="entry name" value="Ketoacyl-synt_C"/>
    <property type="match status" value="1"/>
</dbReference>
<dbReference type="SUPFAM" id="SSF55048">
    <property type="entry name" value="Probable ACP-binding domain of malonyl-CoA ACP transacylase"/>
    <property type="match status" value="1"/>
</dbReference>
<dbReference type="InterPro" id="IPR032821">
    <property type="entry name" value="PKS_assoc"/>
</dbReference>
<dbReference type="PROSITE" id="PS50075">
    <property type="entry name" value="CARRIER"/>
    <property type="match status" value="1"/>
</dbReference>
<keyword evidence="6" id="KW-0511">Multifunctional enzyme</keyword>
<dbReference type="Proteomes" id="UP001220022">
    <property type="component" value="Unassembled WGS sequence"/>
</dbReference>
<dbReference type="Gene3D" id="3.40.50.720">
    <property type="entry name" value="NAD(P)-binding Rossmann-like Domain"/>
    <property type="match status" value="1"/>
</dbReference>
<evidence type="ECO:0000259" key="9">
    <source>
        <dbReference type="PROSITE" id="PS52004"/>
    </source>
</evidence>
<name>A0ABT5YVJ7_9ACTN</name>
<dbReference type="Pfam" id="PF00550">
    <property type="entry name" value="PP-binding"/>
    <property type="match status" value="1"/>
</dbReference>
<proteinExistence type="predicted"/>
<comment type="cofactor">
    <cofactor evidence="1">
        <name>pantetheine 4'-phosphate</name>
        <dbReference type="ChEBI" id="CHEBI:47942"/>
    </cofactor>
</comment>
<evidence type="ECO:0000256" key="3">
    <source>
        <dbReference type="ARBA" id="ARBA00022553"/>
    </source>
</evidence>
<dbReference type="SMART" id="SM01294">
    <property type="entry name" value="PKS_PP_betabranch"/>
    <property type="match status" value="1"/>
</dbReference>
<dbReference type="SUPFAM" id="SSF101173">
    <property type="entry name" value="Docking domain B of the erythromycin polyketide synthase (DEBS)"/>
    <property type="match status" value="1"/>
</dbReference>
<dbReference type="Gene3D" id="6.10.140.1830">
    <property type="match status" value="1"/>
</dbReference>
<dbReference type="InterPro" id="IPR006162">
    <property type="entry name" value="Ppantetheine_attach_site"/>
</dbReference>
<dbReference type="InterPro" id="IPR036291">
    <property type="entry name" value="NAD(P)-bd_dom_sf"/>
</dbReference>
<dbReference type="Pfam" id="PF08990">
    <property type="entry name" value="Docking"/>
    <property type="match status" value="1"/>
</dbReference>
<dbReference type="RefSeq" id="WP_275809898.1">
    <property type="nucleotide sequence ID" value="NZ_JARHTQ010000003.1"/>
</dbReference>
<dbReference type="InterPro" id="IPR020806">
    <property type="entry name" value="PKS_PP-bd"/>
</dbReference>
<dbReference type="SMART" id="SM00827">
    <property type="entry name" value="PKS_AT"/>
    <property type="match status" value="1"/>
</dbReference>
<organism evidence="10 11">
    <name type="scientific">Streptantibioticus ferralitis</name>
    <dbReference type="NCBI Taxonomy" id="236510"/>
    <lineage>
        <taxon>Bacteria</taxon>
        <taxon>Bacillati</taxon>
        <taxon>Actinomycetota</taxon>
        <taxon>Actinomycetes</taxon>
        <taxon>Kitasatosporales</taxon>
        <taxon>Streptomycetaceae</taxon>
        <taxon>Streptantibioticus</taxon>
    </lineage>
</organism>
<dbReference type="InterPro" id="IPR020841">
    <property type="entry name" value="PKS_Beta-ketoAc_synthase_dom"/>
</dbReference>
<evidence type="ECO:0000256" key="6">
    <source>
        <dbReference type="ARBA" id="ARBA00023268"/>
    </source>
</evidence>
<dbReference type="Gene3D" id="3.40.366.10">
    <property type="entry name" value="Malonyl-Coenzyme A Acyl Carrier Protein, domain 2"/>
    <property type="match status" value="1"/>
</dbReference>
<protein>
    <submittedName>
        <fullName evidence="10">SDR family NAD(P)-dependent oxidoreductase</fullName>
    </submittedName>
</protein>
<evidence type="ECO:0000256" key="2">
    <source>
        <dbReference type="ARBA" id="ARBA00022450"/>
    </source>
</evidence>
<feature type="domain" description="Ketosynthase family 3 (KS3)" evidence="9">
    <location>
        <begin position="33"/>
        <end position="459"/>
    </location>
</feature>
<dbReference type="InterPro" id="IPR057326">
    <property type="entry name" value="KR_dom"/>
</dbReference>
<dbReference type="SUPFAM" id="SSF47336">
    <property type="entry name" value="ACP-like"/>
    <property type="match status" value="1"/>
</dbReference>
<dbReference type="CDD" id="cd08952">
    <property type="entry name" value="KR_1_SDR_x"/>
    <property type="match status" value="1"/>
</dbReference>
<dbReference type="InterPro" id="IPR016039">
    <property type="entry name" value="Thiolase-like"/>
</dbReference>
<dbReference type="Gene3D" id="3.40.47.10">
    <property type="match status" value="1"/>
</dbReference>
<feature type="domain" description="Carrier" evidence="8">
    <location>
        <begin position="1469"/>
        <end position="1544"/>
    </location>
</feature>
<dbReference type="InterPro" id="IPR050091">
    <property type="entry name" value="PKS_NRPS_Biosynth_Enz"/>
</dbReference>
<keyword evidence="5" id="KW-0045">Antibiotic biosynthesis</keyword>
<evidence type="ECO:0000313" key="10">
    <source>
        <dbReference type="EMBL" id="MDF2255459.1"/>
    </source>
</evidence>
<dbReference type="SMART" id="SM00823">
    <property type="entry name" value="PKS_PP"/>
    <property type="match status" value="1"/>
</dbReference>
<dbReference type="SUPFAM" id="SSF53901">
    <property type="entry name" value="Thiolase-like"/>
    <property type="match status" value="1"/>
</dbReference>
<dbReference type="Pfam" id="PF18369">
    <property type="entry name" value="PKS_DE"/>
    <property type="match status" value="1"/>
</dbReference>
<comment type="caution">
    <text evidence="10">The sequence shown here is derived from an EMBL/GenBank/DDBJ whole genome shotgun (WGS) entry which is preliminary data.</text>
</comment>
<dbReference type="InterPro" id="IPR016035">
    <property type="entry name" value="Acyl_Trfase/lysoPLipase"/>
</dbReference>
<keyword evidence="3" id="KW-0597">Phosphoprotein</keyword>
<dbReference type="CDD" id="cd00833">
    <property type="entry name" value="PKS"/>
    <property type="match status" value="1"/>
</dbReference>
<dbReference type="Pfam" id="PF08659">
    <property type="entry name" value="KR"/>
    <property type="match status" value="1"/>
</dbReference>
<dbReference type="SMART" id="SM00825">
    <property type="entry name" value="PKS_KS"/>
    <property type="match status" value="1"/>
</dbReference>
<dbReference type="InterPro" id="IPR041618">
    <property type="entry name" value="PKS_DE"/>
</dbReference>
<dbReference type="InterPro" id="IPR014043">
    <property type="entry name" value="Acyl_transferase_dom"/>
</dbReference>
<evidence type="ECO:0000313" key="11">
    <source>
        <dbReference type="Proteomes" id="UP001220022"/>
    </source>
</evidence>
<evidence type="ECO:0000256" key="4">
    <source>
        <dbReference type="ARBA" id="ARBA00022679"/>
    </source>
</evidence>
<dbReference type="PANTHER" id="PTHR43775">
    <property type="entry name" value="FATTY ACID SYNTHASE"/>
    <property type="match status" value="1"/>
</dbReference>
<evidence type="ECO:0000256" key="5">
    <source>
        <dbReference type="ARBA" id="ARBA00023194"/>
    </source>
</evidence>
<dbReference type="Gene3D" id="3.30.70.3290">
    <property type="match status" value="1"/>
</dbReference>
<dbReference type="InterPro" id="IPR014030">
    <property type="entry name" value="Ketoacyl_synth_N"/>
</dbReference>
<keyword evidence="4" id="KW-0808">Transferase</keyword>
<dbReference type="PROSITE" id="PS52004">
    <property type="entry name" value="KS3_2"/>
    <property type="match status" value="1"/>
</dbReference>
<dbReference type="PANTHER" id="PTHR43775:SF51">
    <property type="entry name" value="INACTIVE PHENOLPHTHIOCEROL SYNTHESIS POLYKETIDE SYNTHASE TYPE I PKS1-RELATED"/>
    <property type="match status" value="1"/>
</dbReference>
<dbReference type="InterPro" id="IPR015083">
    <property type="entry name" value="NorB/c/GfsB-D-like_docking"/>
</dbReference>
<dbReference type="InterPro" id="IPR009081">
    <property type="entry name" value="PP-bd_ACP"/>
</dbReference>
<accession>A0ABT5YVJ7</accession>
<dbReference type="InterPro" id="IPR016036">
    <property type="entry name" value="Malonyl_transacylase_ACP-bd"/>
</dbReference>
<keyword evidence="7" id="KW-0012">Acyltransferase</keyword>
<dbReference type="SUPFAM" id="SSF51735">
    <property type="entry name" value="NAD(P)-binding Rossmann-fold domains"/>
    <property type="match status" value="2"/>
</dbReference>
<dbReference type="PROSITE" id="PS00606">
    <property type="entry name" value="KS3_1"/>
    <property type="match status" value="1"/>
</dbReference>
<dbReference type="Gene3D" id="1.10.1200.10">
    <property type="entry name" value="ACP-like"/>
    <property type="match status" value="1"/>
</dbReference>
<dbReference type="Pfam" id="PF00698">
    <property type="entry name" value="Acyl_transf_1"/>
    <property type="match status" value="1"/>
</dbReference>
<dbReference type="InterPro" id="IPR018201">
    <property type="entry name" value="Ketoacyl_synth_AS"/>
</dbReference>